<evidence type="ECO:0000256" key="1">
    <source>
        <dbReference type="ARBA" id="ARBA00022737"/>
    </source>
</evidence>
<dbReference type="GO" id="GO:0009451">
    <property type="term" value="P:RNA modification"/>
    <property type="evidence" value="ECO:0007669"/>
    <property type="project" value="InterPro"/>
</dbReference>
<dbReference type="InterPro" id="IPR002885">
    <property type="entry name" value="PPR_rpt"/>
</dbReference>
<evidence type="ECO:0000313" key="3">
    <source>
        <dbReference type="EMBL" id="KAK6947181.1"/>
    </source>
</evidence>
<protein>
    <submittedName>
        <fullName evidence="3">Pentatricopeptide repeat</fullName>
    </submittedName>
</protein>
<dbReference type="InterPro" id="IPR046960">
    <property type="entry name" value="PPR_At4g14850-like_plant"/>
</dbReference>
<dbReference type="AlphaFoldDB" id="A0AAN8WED5"/>
<keyword evidence="4" id="KW-1185">Reference proteome</keyword>
<dbReference type="GO" id="GO:0003723">
    <property type="term" value="F:RNA binding"/>
    <property type="evidence" value="ECO:0007669"/>
    <property type="project" value="InterPro"/>
</dbReference>
<keyword evidence="1" id="KW-0677">Repeat</keyword>
<dbReference type="InterPro" id="IPR011990">
    <property type="entry name" value="TPR-like_helical_dom_sf"/>
</dbReference>
<evidence type="ECO:0000313" key="4">
    <source>
        <dbReference type="Proteomes" id="UP001370490"/>
    </source>
</evidence>
<dbReference type="EMBL" id="JBAMMX010000001">
    <property type="protein sequence ID" value="KAK6947181.1"/>
    <property type="molecule type" value="Genomic_DNA"/>
</dbReference>
<gene>
    <name evidence="3" type="ORF">RJ641_000654</name>
</gene>
<dbReference type="Gene3D" id="1.25.40.10">
    <property type="entry name" value="Tetratricopeptide repeat domain"/>
    <property type="match status" value="4"/>
</dbReference>
<dbReference type="NCBIfam" id="TIGR00756">
    <property type="entry name" value="PPR"/>
    <property type="match status" value="2"/>
</dbReference>
<name>A0AAN8WED5_9MAGN</name>
<dbReference type="Pfam" id="PF01535">
    <property type="entry name" value="PPR"/>
    <property type="match status" value="5"/>
</dbReference>
<accession>A0AAN8WED5</accession>
<evidence type="ECO:0000256" key="2">
    <source>
        <dbReference type="PROSITE-ProRule" id="PRU00708"/>
    </source>
</evidence>
<feature type="repeat" description="PPR" evidence="2">
    <location>
        <begin position="98"/>
        <end position="132"/>
    </location>
</feature>
<dbReference type="PANTHER" id="PTHR47926">
    <property type="entry name" value="PENTATRICOPEPTIDE REPEAT-CONTAINING PROTEIN"/>
    <property type="match status" value="1"/>
</dbReference>
<feature type="repeat" description="PPR" evidence="2">
    <location>
        <begin position="199"/>
        <end position="233"/>
    </location>
</feature>
<dbReference type="Proteomes" id="UP001370490">
    <property type="component" value="Unassembled WGS sequence"/>
</dbReference>
<proteinExistence type="predicted"/>
<organism evidence="3 4">
    <name type="scientific">Dillenia turbinata</name>
    <dbReference type="NCBI Taxonomy" id="194707"/>
    <lineage>
        <taxon>Eukaryota</taxon>
        <taxon>Viridiplantae</taxon>
        <taxon>Streptophyta</taxon>
        <taxon>Embryophyta</taxon>
        <taxon>Tracheophyta</taxon>
        <taxon>Spermatophyta</taxon>
        <taxon>Magnoliopsida</taxon>
        <taxon>eudicotyledons</taxon>
        <taxon>Gunneridae</taxon>
        <taxon>Pentapetalae</taxon>
        <taxon>Dilleniales</taxon>
        <taxon>Dilleniaceae</taxon>
        <taxon>Dillenia</taxon>
    </lineage>
</organism>
<dbReference type="Pfam" id="PF13041">
    <property type="entry name" value="PPR_2"/>
    <property type="match status" value="2"/>
</dbReference>
<sequence>MNRISQGTQLKFQIRWLHFKLGFSNVNGIHMKSSLYSDAIQFCIKNRANYEGRLVHSHLISSGYGSNSYLNTQMIIFYSKVADMENARKVFDRMSHRSVVSWTALLSGYSQNDSFEDALMVLSAMHRCGVKANEFSYGSGLRACTGIRCLERGKQLQGWIYKCGFSGNLFVQSALIDLNSKCGDMEDAYHVFEIMAERDLVAWNAMIDGYASQGFMSDCFQMFHFMLSEGLQPDCFTLGSVMKALAGGGDLMRVDQVHSFIIQVGFTSDRFVVGLLIDAYAKCGNLRSASDLYKSIGNKDLISCTSLINGYAREGNHFGDALDLFFQINKVHVGLDDVILCSMLNLCADVASLSLGKQIHALGLKCRPHYDVAMGNALVDMYAKSGDIVSAHSAFVEMGKKNVITWTSMIVAYARHGYVGILKQLDQASGLQSCIPAVHIIIQ</sequence>
<comment type="caution">
    <text evidence="3">The sequence shown here is derived from an EMBL/GenBank/DDBJ whole genome shotgun (WGS) entry which is preliminary data.</text>
</comment>
<dbReference type="PANTHER" id="PTHR47926:SF540">
    <property type="entry name" value="PENTATRICOPEPTIDE REPEAT-CONTAINING PROTEIN"/>
    <property type="match status" value="1"/>
</dbReference>
<dbReference type="FunFam" id="1.25.40.10:FF:000381">
    <property type="entry name" value="Pentatricopeptide repeat-containing protein"/>
    <property type="match status" value="2"/>
</dbReference>
<reference evidence="3 4" key="1">
    <citation type="submission" date="2023-12" db="EMBL/GenBank/DDBJ databases">
        <title>A high-quality genome assembly for Dillenia turbinata (Dilleniales).</title>
        <authorList>
            <person name="Chanderbali A."/>
        </authorList>
    </citation>
    <scope>NUCLEOTIDE SEQUENCE [LARGE SCALE GENOMIC DNA]</scope>
    <source>
        <strain evidence="3">LSX21</strain>
        <tissue evidence="3">Leaf</tissue>
    </source>
</reference>
<feature type="non-terminal residue" evidence="3">
    <location>
        <position position="443"/>
    </location>
</feature>
<dbReference type="PROSITE" id="PS51375">
    <property type="entry name" value="PPR"/>
    <property type="match status" value="2"/>
</dbReference>